<dbReference type="InterPro" id="IPR011042">
    <property type="entry name" value="6-blade_b-propeller_TolB-like"/>
</dbReference>
<dbReference type="PROSITE" id="PS51257">
    <property type="entry name" value="PROKAR_LIPOPROTEIN"/>
    <property type="match status" value="1"/>
</dbReference>
<dbReference type="SUPFAM" id="SSF82171">
    <property type="entry name" value="DPP6 N-terminal domain-like"/>
    <property type="match status" value="1"/>
</dbReference>
<evidence type="ECO:0000256" key="1">
    <source>
        <dbReference type="ARBA" id="ARBA00022801"/>
    </source>
</evidence>
<dbReference type="STRING" id="178355.SAMN04488062_12045"/>
<name>A0A1G8H764_9FLAO</name>
<protein>
    <submittedName>
        <fullName evidence="4">Prolyl oligopeptidase family protein</fullName>
    </submittedName>
</protein>
<feature type="signal peptide" evidence="2">
    <location>
        <begin position="1"/>
        <end position="28"/>
    </location>
</feature>
<dbReference type="InterPro" id="IPR001375">
    <property type="entry name" value="Peptidase_S9_cat"/>
</dbReference>
<proteinExistence type="predicted"/>
<keyword evidence="1" id="KW-0378">Hydrolase</keyword>
<dbReference type="Gene3D" id="3.40.50.1820">
    <property type="entry name" value="alpha/beta hydrolase"/>
    <property type="match status" value="1"/>
</dbReference>
<keyword evidence="5" id="KW-1185">Reference proteome</keyword>
<dbReference type="GO" id="GO:0006508">
    <property type="term" value="P:proteolysis"/>
    <property type="evidence" value="ECO:0007669"/>
    <property type="project" value="InterPro"/>
</dbReference>
<dbReference type="GO" id="GO:0004252">
    <property type="term" value="F:serine-type endopeptidase activity"/>
    <property type="evidence" value="ECO:0007669"/>
    <property type="project" value="TreeGrafter"/>
</dbReference>
<dbReference type="SUPFAM" id="SSF53474">
    <property type="entry name" value="alpha/beta-Hydrolases"/>
    <property type="match status" value="1"/>
</dbReference>
<keyword evidence="2" id="KW-0732">Signal</keyword>
<feature type="domain" description="Peptidase S9 prolyl oligopeptidase catalytic" evidence="3">
    <location>
        <begin position="702"/>
        <end position="871"/>
    </location>
</feature>
<dbReference type="Proteomes" id="UP000199274">
    <property type="component" value="Unassembled WGS sequence"/>
</dbReference>
<dbReference type="EMBL" id="FNDB01000020">
    <property type="protein sequence ID" value="SDI02371.1"/>
    <property type="molecule type" value="Genomic_DNA"/>
</dbReference>
<evidence type="ECO:0000313" key="5">
    <source>
        <dbReference type="Proteomes" id="UP000199274"/>
    </source>
</evidence>
<dbReference type="Pfam" id="PF00326">
    <property type="entry name" value="Peptidase_S9"/>
    <property type="match status" value="1"/>
</dbReference>
<sequence length="882" mass="100444">MYKSIYNLNIRKTSCFIFFILVSCSVMGQAKPKKQLTAADYHLWSTLDISDISSTGLWVSYSLRYESDKDTLFVKKADTKKTYSYPLGRKGKFSGDQWYACIVAKRMLKLTHLKNGKQEIIEDVNDYEFSSNGKYLVAVSKAQEGRKTLMIRNLTNGVTQKIENTSSWAFNNNNTLLAYCVQNGIDSQGKVVSIKDTIQSIAELPFEGNVGSAIVWQKNSASLVFVLQTLNELKKPNLTATKLAQYRFANSQLLVLEPKGINSFPKDKHIESNSSSNLKISDDGKRIFFQVLPDIPTNSFDTPLVEVWHGDDKIIYSEQKLYGHLDEWAKTAVWYTDANEVFEFMPQETHMMLSGDQQFALTSSLEPCELQFKYAPDRDYYLTNLATKERKLWLQCHSPEMHHTIMSPSGKYITYFMDGHWYMYTLATGEHKNLTSGLGVAFYDEANDIGDKPDTYGFAGWTANDKSIVIYDQFDIWQVPTDGTSAKRLTNGRERNICYRITKTNSAKQSPFLSVNDSNVIDLNTALVLKASLTDNSMQGYYIFDHGKVTPLQFSPHRINDLKKASGADVYIFLQEDYEHPTSLQVRKGKDDKPKSIYQGNTQHSDYFWGKITTINYASETGVPLKGLLYYPSDYKKGTAYPMIVHVYQKQAQNIYNYINPSGFLEDGFNVTNFVTQGYFVLLPDIEYIIGTPGDSAVFCVTAAVNNVLSKGDVNPKRVGLIGHSFGGFETTYIITKSNLFATAVAGAAQTDYLSGYFTVSENYKRAEFWRYEYFTNRMVKPLFADFEGYLYNSPVYKAPDITTPLLLWTGEKDKHVAATQSMELYLAMRRLGKNVTMLRYPNEDHSLENPDKQVDLAQKIREWFDHYLKGTTQKEWMVKGL</sequence>
<dbReference type="PANTHER" id="PTHR42776">
    <property type="entry name" value="SERINE PEPTIDASE S9 FAMILY MEMBER"/>
    <property type="match status" value="1"/>
</dbReference>
<evidence type="ECO:0000256" key="2">
    <source>
        <dbReference type="SAM" id="SignalP"/>
    </source>
</evidence>
<gene>
    <name evidence="4" type="ORF">SAMN04488062_12045</name>
</gene>
<dbReference type="InterPro" id="IPR029058">
    <property type="entry name" value="AB_hydrolase_fold"/>
</dbReference>
<dbReference type="PANTHER" id="PTHR42776:SF27">
    <property type="entry name" value="DIPEPTIDYL PEPTIDASE FAMILY MEMBER 6"/>
    <property type="match status" value="1"/>
</dbReference>
<organism evidence="4 5">
    <name type="scientific">Flavobacterium omnivorum</name>
    <dbReference type="NCBI Taxonomy" id="178355"/>
    <lineage>
        <taxon>Bacteria</taxon>
        <taxon>Pseudomonadati</taxon>
        <taxon>Bacteroidota</taxon>
        <taxon>Flavobacteriia</taxon>
        <taxon>Flavobacteriales</taxon>
        <taxon>Flavobacteriaceae</taxon>
        <taxon>Flavobacterium</taxon>
    </lineage>
</organism>
<dbReference type="Gene3D" id="2.120.10.30">
    <property type="entry name" value="TolB, C-terminal domain"/>
    <property type="match status" value="1"/>
</dbReference>
<evidence type="ECO:0000259" key="3">
    <source>
        <dbReference type="Pfam" id="PF00326"/>
    </source>
</evidence>
<accession>A0A1G8H764</accession>
<dbReference type="OrthoDB" id="9812921at2"/>
<evidence type="ECO:0000313" key="4">
    <source>
        <dbReference type="EMBL" id="SDI02371.1"/>
    </source>
</evidence>
<reference evidence="5" key="1">
    <citation type="submission" date="2016-10" db="EMBL/GenBank/DDBJ databases">
        <authorList>
            <person name="Varghese N."/>
            <person name="Submissions S."/>
        </authorList>
    </citation>
    <scope>NUCLEOTIDE SEQUENCE [LARGE SCALE GENOMIC DNA]</scope>
    <source>
        <strain evidence="5">CGMCC 1.2747</strain>
    </source>
</reference>
<dbReference type="AlphaFoldDB" id="A0A1G8H764"/>
<feature type="chain" id="PRO_5011546243" evidence="2">
    <location>
        <begin position="29"/>
        <end position="882"/>
    </location>
</feature>